<keyword evidence="3" id="KW-0677">Repeat</keyword>
<evidence type="ECO:0000256" key="1">
    <source>
        <dbReference type="ARBA" id="ARBA00007274"/>
    </source>
</evidence>
<dbReference type="PANTHER" id="PTHR43017:SF1">
    <property type="entry name" value="ACETYLTRANSFERASE YJL218W-RELATED"/>
    <property type="match status" value="1"/>
</dbReference>
<dbReference type="FunFam" id="2.160.10.10:FF:000008">
    <property type="entry name" value="Maltose O-acetyltransferase"/>
    <property type="match status" value="1"/>
</dbReference>
<dbReference type="InterPro" id="IPR024688">
    <property type="entry name" value="Mac_dom"/>
</dbReference>
<dbReference type="GO" id="GO:0008870">
    <property type="term" value="F:galactoside O-acetyltransferase activity"/>
    <property type="evidence" value="ECO:0007669"/>
    <property type="project" value="TreeGrafter"/>
</dbReference>
<evidence type="ECO:0000256" key="5">
    <source>
        <dbReference type="RuleBase" id="RU367021"/>
    </source>
</evidence>
<evidence type="ECO:0000313" key="8">
    <source>
        <dbReference type="Proteomes" id="UP000674938"/>
    </source>
</evidence>
<dbReference type="CDD" id="cd03357">
    <property type="entry name" value="LbH_MAT_GAT"/>
    <property type="match status" value="1"/>
</dbReference>
<dbReference type="SUPFAM" id="SSF51161">
    <property type="entry name" value="Trimeric LpxA-like enzymes"/>
    <property type="match status" value="1"/>
</dbReference>
<dbReference type="Gene3D" id="2.160.10.10">
    <property type="entry name" value="Hexapeptide repeat proteins"/>
    <property type="match status" value="1"/>
</dbReference>
<name>A0A940P709_9ENTE</name>
<dbReference type="InterPro" id="IPR018357">
    <property type="entry name" value="Hexapep_transf_CS"/>
</dbReference>
<proteinExistence type="inferred from homology"/>
<feature type="domain" description="Maltose/galactoside acetyltransferase" evidence="6">
    <location>
        <begin position="5"/>
        <end position="59"/>
    </location>
</feature>
<evidence type="ECO:0000256" key="4">
    <source>
        <dbReference type="ARBA" id="ARBA00023315"/>
    </source>
</evidence>
<dbReference type="InterPro" id="IPR039369">
    <property type="entry name" value="LacA-like"/>
</dbReference>
<evidence type="ECO:0000313" key="7">
    <source>
        <dbReference type="EMBL" id="MBP1039639.1"/>
    </source>
</evidence>
<evidence type="ECO:0000256" key="2">
    <source>
        <dbReference type="ARBA" id="ARBA00022679"/>
    </source>
</evidence>
<dbReference type="EC" id="2.3.1.-" evidence="5"/>
<dbReference type="InterPro" id="IPR001451">
    <property type="entry name" value="Hexapep"/>
</dbReference>
<dbReference type="SMART" id="SM01266">
    <property type="entry name" value="Mac"/>
    <property type="match status" value="1"/>
</dbReference>
<sequence>MRTEKEKMLAQELYLASDPDLLQDVKRSRRLTRLFNQTTEDQLAERRELLKELFKKTGENFYIEPPFRCDYGTNISIGEHFFANFDCVILDVADVTIGHHVMFGPKVNLFTAGHPVDPTVRSSGLEFGLAITIGDNVWIGGNATINPGVSIGNNTIIGSGSVVTKDIPDNVIAAGNPCRIIRQVTAADTRLWEQRQRTYWAEITTNKHGMEQMDD</sequence>
<dbReference type="Pfam" id="PF00132">
    <property type="entry name" value="Hexapep"/>
    <property type="match status" value="1"/>
</dbReference>
<comment type="caution">
    <text evidence="7">The sequence shown here is derived from an EMBL/GenBank/DDBJ whole genome shotgun (WGS) entry which is preliminary data.</text>
</comment>
<dbReference type="EMBL" id="JAEEGA010000001">
    <property type="protein sequence ID" value="MBP1039639.1"/>
    <property type="molecule type" value="Genomic_DNA"/>
</dbReference>
<protein>
    <recommendedName>
        <fullName evidence="5">Acetyltransferase</fullName>
        <ecNumber evidence="5">2.3.1.-</ecNumber>
    </recommendedName>
</protein>
<keyword evidence="4 5" id="KW-0012">Acyltransferase</keyword>
<dbReference type="InterPro" id="IPR011004">
    <property type="entry name" value="Trimer_LpxA-like_sf"/>
</dbReference>
<organism evidence="7 8">
    <name type="scientific">Vagococcus allomyrinae</name>
    <dbReference type="NCBI Taxonomy" id="2794353"/>
    <lineage>
        <taxon>Bacteria</taxon>
        <taxon>Bacillati</taxon>
        <taxon>Bacillota</taxon>
        <taxon>Bacilli</taxon>
        <taxon>Lactobacillales</taxon>
        <taxon>Enterococcaceae</taxon>
        <taxon>Vagococcus</taxon>
    </lineage>
</organism>
<reference evidence="7" key="1">
    <citation type="submission" date="2020-12" db="EMBL/GenBank/DDBJ databases">
        <title>Vagococcus allomyrinae sp. nov. and Enterococcus lavae sp. nov., isolated from the larvae of Allomyrina dichotoma.</title>
        <authorList>
            <person name="Lee S.D."/>
        </authorList>
    </citation>
    <scope>NUCLEOTIDE SEQUENCE</scope>
    <source>
        <strain evidence="7">BWB3-3</strain>
    </source>
</reference>
<comment type="similarity">
    <text evidence="1 5">Belongs to the transferase hexapeptide repeat family.</text>
</comment>
<accession>A0A940P709</accession>
<dbReference type="PROSITE" id="PS00101">
    <property type="entry name" value="HEXAPEP_TRANSFERASES"/>
    <property type="match status" value="1"/>
</dbReference>
<dbReference type="Pfam" id="PF12464">
    <property type="entry name" value="Mac"/>
    <property type="match status" value="1"/>
</dbReference>
<dbReference type="AlphaFoldDB" id="A0A940P709"/>
<keyword evidence="8" id="KW-1185">Reference proteome</keyword>
<dbReference type="RefSeq" id="WP_209524535.1">
    <property type="nucleotide sequence ID" value="NZ_JAEEGA010000001.1"/>
</dbReference>
<dbReference type="PANTHER" id="PTHR43017">
    <property type="entry name" value="GALACTOSIDE O-ACETYLTRANSFERASE"/>
    <property type="match status" value="1"/>
</dbReference>
<dbReference type="Proteomes" id="UP000674938">
    <property type="component" value="Unassembled WGS sequence"/>
</dbReference>
<evidence type="ECO:0000256" key="3">
    <source>
        <dbReference type="ARBA" id="ARBA00022737"/>
    </source>
</evidence>
<evidence type="ECO:0000259" key="6">
    <source>
        <dbReference type="SMART" id="SM01266"/>
    </source>
</evidence>
<keyword evidence="2 5" id="KW-0808">Transferase</keyword>
<gene>
    <name evidence="7" type="ORF">I6N95_01330</name>
</gene>